<keyword evidence="3 5" id="KW-1133">Transmembrane helix</keyword>
<reference evidence="6 7" key="1">
    <citation type="submission" date="2024-06" db="EMBL/GenBank/DDBJ databases">
        <title>Sorghum-associated microbial communities from plants grown in Nebraska, USA.</title>
        <authorList>
            <person name="Schachtman D."/>
        </authorList>
    </citation>
    <scope>NUCLEOTIDE SEQUENCE [LARGE SCALE GENOMIC DNA]</scope>
    <source>
        <strain evidence="6 7">2814</strain>
    </source>
</reference>
<feature type="transmembrane region" description="Helical" evidence="5">
    <location>
        <begin position="6"/>
        <end position="25"/>
    </location>
</feature>
<dbReference type="Pfam" id="PF04193">
    <property type="entry name" value="PQ-loop"/>
    <property type="match status" value="1"/>
</dbReference>
<evidence type="ECO:0000256" key="5">
    <source>
        <dbReference type="SAM" id="Phobius"/>
    </source>
</evidence>
<name>A0ABV2REY1_9CAUL</name>
<sequence>MSDVPANLVGSAAAVCSISSFAPQAYKIWKERDASAVSLKTYSLTVACFILWVIYGGLTSAWPVVLANACALIMATAVLVMKWRFRERP</sequence>
<dbReference type="RefSeq" id="WP_354090112.1">
    <property type="nucleotide sequence ID" value="NZ_JBEPTF010000005.1"/>
</dbReference>
<accession>A0ABV2REY1</accession>
<comment type="caution">
    <text evidence="6">The sequence shown here is derived from an EMBL/GenBank/DDBJ whole genome shotgun (WGS) entry which is preliminary data.</text>
</comment>
<dbReference type="Gene3D" id="1.20.1280.290">
    <property type="match status" value="1"/>
</dbReference>
<proteinExistence type="predicted"/>
<dbReference type="Proteomes" id="UP001549313">
    <property type="component" value="Unassembled WGS sequence"/>
</dbReference>
<organism evidence="6 7">
    <name type="scientific">Brevundimonas faecalis</name>
    <dbReference type="NCBI Taxonomy" id="947378"/>
    <lineage>
        <taxon>Bacteria</taxon>
        <taxon>Pseudomonadati</taxon>
        <taxon>Pseudomonadota</taxon>
        <taxon>Alphaproteobacteria</taxon>
        <taxon>Caulobacterales</taxon>
        <taxon>Caulobacteraceae</taxon>
        <taxon>Brevundimonas</taxon>
    </lineage>
</organism>
<feature type="transmembrane region" description="Helical" evidence="5">
    <location>
        <begin position="61"/>
        <end position="81"/>
    </location>
</feature>
<keyword evidence="4 5" id="KW-0472">Membrane</keyword>
<protein>
    <submittedName>
        <fullName evidence="6">MtN3 and saliva related transmembrane protein</fullName>
    </submittedName>
</protein>
<comment type="subcellular location">
    <subcellularLocation>
        <location evidence="1">Membrane</location>
        <topology evidence="1">Multi-pass membrane protein</topology>
    </subcellularLocation>
</comment>
<keyword evidence="2 5" id="KW-0812">Transmembrane</keyword>
<feature type="transmembrane region" description="Helical" evidence="5">
    <location>
        <begin position="37"/>
        <end position="55"/>
    </location>
</feature>
<evidence type="ECO:0000313" key="7">
    <source>
        <dbReference type="Proteomes" id="UP001549313"/>
    </source>
</evidence>
<evidence type="ECO:0000256" key="1">
    <source>
        <dbReference type="ARBA" id="ARBA00004141"/>
    </source>
</evidence>
<gene>
    <name evidence="6" type="ORF">ABIE19_003095</name>
</gene>
<dbReference type="InterPro" id="IPR006603">
    <property type="entry name" value="PQ-loop_rpt"/>
</dbReference>
<evidence type="ECO:0000256" key="2">
    <source>
        <dbReference type="ARBA" id="ARBA00022692"/>
    </source>
</evidence>
<evidence type="ECO:0000256" key="3">
    <source>
        <dbReference type="ARBA" id="ARBA00022989"/>
    </source>
</evidence>
<evidence type="ECO:0000256" key="4">
    <source>
        <dbReference type="ARBA" id="ARBA00023136"/>
    </source>
</evidence>
<keyword evidence="7" id="KW-1185">Reference proteome</keyword>
<dbReference type="EMBL" id="JBEPTF010000005">
    <property type="protein sequence ID" value="MET4685144.1"/>
    <property type="molecule type" value="Genomic_DNA"/>
</dbReference>
<evidence type="ECO:0000313" key="6">
    <source>
        <dbReference type="EMBL" id="MET4685144.1"/>
    </source>
</evidence>